<protein>
    <submittedName>
        <fullName evidence="1">Uncharacterized protein</fullName>
    </submittedName>
</protein>
<dbReference type="Proteomes" id="UP000615026">
    <property type="component" value="Unassembled WGS sequence"/>
</dbReference>
<organism evidence="1 2">
    <name type="scientific">Leptolyngbya cf. ectocarpi LEGE 11479</name>
    <dbReference type="NCBI Taxonomy" id="1828722"/>
    <lineage>
        <taxon>Bacteria</taxon>
        <taxon>Bacillati</taxon>
        <taxon>Cyanobacteriota</taxon>
        <taxon>Cyanophyceae</taxon>
        <taxon>Leptolyngbyales</taxon>
        <taxon>Leptolyngbyaceae</taxon>
        <taxon>Leptolyngbya group</taxon>
        <taxon>Leptolyngbya</taxon>
    </lineage>
</organism>
<reference evidence="1" key="1">
    <citation type="submission" date="2020-10" db="EMBL/GenBank/DDBJ databases">
        <authorList>
            <person name="Castelo-Branco R."/>
            <person name="Eusebio N."/>
            <person name="Adriana R."/>
            <person name="Vieira A."/>
            <person name="Brugerolle De Fraissinette N."/>
            <person name="Rezende De Castro R."/>
            <person name="Schneider M.P."/>
            <person name="Vasconcelos V."/>
            <person name="Leao P.N."/>
        </authorList>
    </citation>
    <scope>NUCLEOTIDE SEQUENCE</scope>
    <source>
        <strain evidence="1">LEGE 11479</strain>
    </source>
</reference>
<sequence>MQVQHDVIDPFLTYLDQNPEYGQSDKAKAVEQLSVRQGLIQDWLDGKEYVDAVLDCIEEHGLNAAGYVEAVTDAVDHFICNDGAYYITNESGVLLPAHMNQ</sequence>
<proteinExistence type="predicted"/>
<comment type="caution">
    <text evidence="1">The sequence shown here is derived from an EMBL/GenBank/DDBJ whole genome shotgun (WGS) entry which is preliminary data.</text>
</comment>
<name>A0A928X098_LEPEC</name>
<evidence type="ECO:0000313" key="2">
    <source>
        <dbReference type="Proteomes" id="UP000615026"/>
    </source>
</evidence>
<gene>
    <name evidence="1" type="ORF">IQ260_00510</name>
</gene>
<dbReference type="RefSeq" id="WP_193989835.1">
    <property type="nucleotide sequence ID" value="NZ_JADEXP010000002.1"/>
</dbReference>
<accession>A0A928X098</accession>
<keyword evidence="2" id="KW-1185">Reference proteome</keyword>
<evidence type="ECO:0000313" key="1">
    <source>
        <dbReference type="EMBL" id="MBE9065134.1"/>
    </source>
</evidence>
<dbReference type="AlphaFoldDB" id="A0A928X098"/>
<dbReference type="EMBL" id="JADEXP010000002">
    <property type="protein sequence ID" value="MBE9065134.1"/>
    <property type="molecule type" value="Genomic_DNA"/>
</dbReference>